<keyword evidence="4" id="KW-1185">Reference proteome</keyword>
<dbReference type="Proteomes" id="UP000815325">
    <property type="component" value="Unassembled WGS sequence"/>
</dbReference>
<protein>
    <submittedName>
        <fullName evidence="3">Vacuolar import and degradation protein-domain-containing protein</fullName>
    </submittedName>
</protein>
<evidence type="ECO:0000313" key="3">
    <source>
        <dbReference type="EMBL" id="KAF5840718.1"/>
    </source>
</evidence>
<reference evidence="3" key="1">
    <citation type="submission" date="2017-08" db="EMBL/GenBank/DDBJ databases">
        <authorList>
            <person name="Polle J.E."/>
            <person name="Barry K."/>
            <person name="Cushman J."/>
            <person name="Schmutz J."/>
            <person name="Tran D."/>
            <person name="Hathwaick L.T."/>
            <person name="Yim W.C."/>
            <person name="Jenkins J."/>
            <person name="Mckie-Krisberg Z.M."/>
            <person name="Prochnik S."/>
            <person name="Lindquist E."/>
            <person name="Dockter R.B."/>
            <person name="Adam C."/>
            <person name="Molina H."/>
            <person name="Bunkerborg J."/>
            <person name="Jin E."/>
            <person name="Buchheim M."/>
            <person name="Magnuson J."/>
        </authorList>
    </citation>
    <scope>NUCLEOTIDE SEQUENCE</scope>
    <source>
        <strain evidence="3">CCAP 19/18</strain>
    </source>
</reference>
<comment type="caution">
    <text evidence="3">The sequence shown here is derived from an EMBL/GenBank/DDBJ whole genome shotgun (WGS) entry which is preliminary data.</text>
</comment>
<gene>
    <name evidence="3" type="ORF">DUNSADRAFT_15813</name>
</gene>
<dbReference type="PANTHER" id="PTHR14534:SF3">
    <property type="entry name" value="GID COMPLEX SUBUNIT 4 HOMOLOG"/>
    <property type="match status" value="1"/>
</dbReference>
<proteinExistence type="inferred from homology"/>
<dbReference type="PANTHER" id="PTHR14534">
    <property type="entry name" value="VACUOLAR IMPORT AND DEGRADATION PROTEIN 24"/>
    <property type="match status" value="1"/>
</dbReference>
<organism evidence="3 4">
    <name type="scientific">Dunaliella salina</name>
    <name type="common">Green alga</name>
    <name type="synonym">Protococcus salinus</name>
    <dbReference type="NCBI Taxonomy" id="3046"/>
    <lineage>
        <taxon>Eukaryota</taxon>
        <taxon>Viridiplantae</taxon>
        <taxon>Chlorophyta</taxon>
        <taxon>core chlorophytes</taxon>
        <taxon>Chlorophyceae</taxon>
        <taxon>CS clade</taxon>
        <taxon>Chlamydomonadales</taxon>
        <taxon>Dunaliellaceae</taxon>
        <taxon>Dunaliella</taxon>
    </lineage>
</organism>
<comment type="similarity">
    <text evidence="1">Belongs to the GID4/VID24 family.</text>
</comment>
<evidence type="ECO:0000256" key="2">
    <source>
        <dbReference type="SAM" id="MobiDB-lite"/>
    </source>
</evidence>
<dbReference type="EMBL" id="MU069505">
    <property type="protein sequence ID" value="KAF5840718.1"/>
    <property type="molecule type" value="Genomic_DNA"/>
</dbReference>
<name>A0ABQ7H1H6_DUNSA</name>
<accession>A0ABQ7H1H6</accession>
<dbReference type="InterPro" id="IPR018618">
    <property type="entry name" value="GID4/10-like"/>
</dbReference>
<dbReference type="Pfam" id="PF09783">
    <property type="entry name" value="Vac_ImportDeg"/>
    <property type="match status" value="1"/>
</dbReference>
<sequence length="203" mass="21949">MPASGSSAPPGVRERSLVIRMLNERSMHLRRAQLAQATTAMDEDEPCPTHPHFPLDLTEPDSEEGGLSSDTDMPPMPAPTGLGLDCSSLQGPPPCSWLSQGQHWSKFPGFVPTLRTQAGLHNGKCPALSTSGSVFLRLKEQFFVNARADCGLTIAGFYYVSVCRQTGCITGYYWDPQSTPFQLLHLTPATGSSGASFGSYEFH</sequence>
<feature type="region of interest" description="Disordered" evidence="2">
    <location>
        <begin position="36"/>
        <end position="85"/>
    </location>
</feature>
<evidence type="ECO:0000256" key="1">
    <source>
        <dbReference type="ARBA" id="ARBA00061469"/>
    </source>
</evidence>
<evidence type="ECO:0000313" key="4">
    <source>
        <dbReference type="Proteomes" id="UP000815325"/>
    </source>
</evidence>